<geneLocation type="plasmid" evidence="1">
    <name>unnamed1</name>
</geneLocation>
<dbReference type="EMBL" id="CP033968">
    <property type="protein sequence ID" value="AZG12048.1"/>
    <property type="molecule type" value="Genomic_DNA"/>
</dbReference>
<evidence type="ECO:0000313" key="2">
    <source>
        <dbReference type="Proteomes" id="UP000270411"/>
    </source>
</evidence>
<organism evidence="1 2">
    <name type="scientific">Cupriavidus pauculus</name>
    <dbReference type="NCBI Taxonomy" id="82633"/>
    <lineage>
        <taxon>Bacteria</taxon>
        <taxon>Pseudomonadati</taxon>
        <taxon>Pseudomonadota</taxon>
        <taxon>Betaproteobacteria</taxon>
        <taxon>Burkholderiales</taxon>
        <taxon>Burkholderiaceae</taxon>
        <taxon>Cupriavidus</taxon>
    </lineage>
</organism>
<sequence>MSMILTEAERVAIRGLASGDKTQFEAAQGAFNRAARQHGVDSCVELQFMAELLAPVPDLLLRSQYRAAVLKQAI</sequence>
<dbReference type="AlphaFoldDB" id="A0A3G8GUW7"/>
<reference evidence="2" key="1">
    <citation type="submission" date="2018-11" db="EMBL/GenBank/DDBJ databases">
        <title>FDA dAtabase for Regulatory Grade micrObial Sequences (FDA-ARGOS): Supporting development and validation of Infectious Disease Dx tests.</title>
        <authorList>
            <person name="Goldberg B."/>
            <person name="Campos J."/>
            <person name="Tallon L."/>
            <person name="Sadzewicz L."/>
            <person name="Zhao X."/>
            <person name="Vavikolanu K."/>
            <person name="Mehta A."/>
            <person name="Aluvathingal J."/>
            <person name="Nadendla S."/>
            <person name="Geyer C."/>
            <person name="Nandy P."/>
            <person name="Yan Y."/>
            <person name="Sichtig H."/>
        </authorList>
    </citation>
    <scope>NUCLEOTIDE SEQUENCE [LARGE SCALE GENOMIC DNA]</scope>
    <source>
        <strain evidence="2">FDAARGOS_614</strain>
        <plasmid evidence="2">unnamed1</plasmid>
    </source>
</reference>
<name>A0A3G8GUW7_9BURK</name>
<dbReference type="OrthoDB" id="8966794at2"/>
<evidence type="ECO:0000313" key="1">
    <source>
        <dbReference type="EMBL" id="AZG12048.1"/>
    </source>
</evidence>
<accession>A0A3G8GUW7</accession>
<gene>
    <name evidence="1" type="ORF">EHF44_00770</name>
</gene>
<proteinExistence type="predicted"/>
<protein>
    <submittedName>
        <fullName evidence="1">Uncharacterized protein</fullName>
    </submittedName>
</protein>
<keyword evidence="1" id="KW-0614">Plasmid</keyword>
<dbReference type="Proteomes" id="UP000270411">
    <property type="component" value="Plasmid unnamed1"/>
</dbReference>
<dbReference type="KEGG" id="cpau:EHF44_00770"/>